<organism evidence="2 3">
    <name type="scientific">Oceanisphaera arctica</name>
    <dbReference type="NCBI Taxonomy" id="641510"/>
    <lineage>
        <taxon>Bacteria</taxon>
        <taxon>Pseudomonadati</taxon>
        <taxon>Pseudomonadota</taxon>
        <taxon>Gammaproteobacteria</taxon>
        <taxon>Aeromonadales</taxon>
        <taxon>Aeromonadaceae</taxon>
        <taxon>Oceanisphaera</taxon>
    </lineage>
</organism>
<sequence>MSIITKLEQMLCPHEHHLAASGEVRCAMCGHVNRPLGRRATRNALLVLALVWASCLLGLACLIREAA</sequence>
<proteinExistence type="predicted"/>
<reference evidence="3" key="1">
    <citation type="submission" date="2016-11" db="EMBL/GenBank/DDBJ databases">
        <authorList>
            <person name="Sisinthy S."/>
            <person name="Ara S."/>
            <person name="Gundlapally S.R."/>
        </authorList>
    </citation>
    <scope>NUCLEOTIDE SEQUENCE [LARGE SCALE GENOMIC DNA]</scope>
    <source>
        <strain evidence="3">V1-41</strain>
    </source>
</reference>
<evidence type="ECO:0000313" key="2">
    <source>
        <dbReference type="EMBL" id="PPL15474.1"/>
    </source>
</evidence>
<dbReference type="RefSeq" id="WP_104487065.1">
    <property type="nucleotide sequence ID" value="NZ_BMYB01000002.1"/>
</dbReference>
<name>A0A2P5TK43_9GAMM</name>
<feature type="transmembrane region" description="Helical" evidence="1">
    <location>
        <begin position="44"/>
        <end position="63"/>
    </location>
</feature>
<evidence type="ECO:0000313" key="3">
    <source>
        <dbReference type="Proteomes" id="UP000242231"/>
    </source>
</evidence>
<comment type="caution">
    <text evidence="2">The sequence shown here is derived from an EMBL/GenBank/DDBJ whole genome shotgun (WGS) entry which is preliminary data.</text>
</comment>
<accession>A0A2P5TK43</accession>
<evidence type="ECO:0000256" key="1">
    <source>
        <dbReference type="SAM" id="Phobius"/>
    </source>
</evidence>
<keyword evidence="1" id="KW-0812">Transmembrane</keyword>
<keyword evidence="3" id="KW-1185">Reference proteome</keyword>
<protein>
    <submittedName>
        <fullName evidence="2">Uncharacterized protein</fullName>
    </submittedName>
</protein>
<dbReference type="EMBL" id="MPZM01000031">
    <property type="protein sequence ID" value="PPL15474.1"/>
    <property type="molecule type" value="Genomic_DNA"/>
</dbReference>
<keyword evidence="1" id="KW-1133">Transmembrane helix</keyword>
<gene>
    <name evidence="2" type="ORF">UN63_12410</name>
</gene>
<dbReference type="AlphaFoldDB" id="A0A2P5TK43"/>
<dbReference type="Proteomes" id="UP000242231">
    <property type="component" value="Unassembled WGS sequence"/>
</dbReference>
<keyword evidence="1" id="KW-0472">Membrane</keyword>